<dbReference type="PANTHER" id="PTHR30302:SF1">
    <property type="entry name" value="HYDROGENASE 2 MATURATION PROTEASE"/>
    <property type="match status" value="1"/>
</dbReference>
<protein>
    <submittedName>
        <fullName evidence="5">Hydrogenase maturation protease</fullName>
    </submittedName>
</protein>
<dbReference type="GO" id="GO:0006508">
    <property type="term" value="P:proteolysis"/>
    <property type="evidence" value="ECO:0007669"/>
    <property type="project" value="UniProtKB-KW"/>
</dbReference>
<comment type="similarity">
    <text evidence="1">Belongs to the peptidase A31 family.</text>
</comment>
<dbReference type="Proteomes" id="UP001596302">
    <property type="component" value="Unassembled WGS sequence"/>
</dbReference>
<reference evidence="6" key="1">
    <citation type="journal article" date="2019" name="Int. J. Syst. Evol. Microbiol.">
        <title>The Global Catalogue of Microorganisms (GCM) 10K type strain sequencing project: providing services to taxonomists for standard genome sequencing and annotation.</title>
        <authorList>
            <consortium name="The Broad Institute Genomics Platform"/>
            <consortium name="The Broad Institute Genome Sequencing Center for Infectious Disease"/>
            <person name="Wu L."/>
            <person name="Ma J."/>
        </authorList>
    </citation>
    <scope>NUCLEOTIDE SEQUENCE [LARGE SCALE GENOMIC DNA]</scope>
    <source>
        <strain evidence="6">CCM 8391</strain>
    </source>
</reference>
<sequence length="169" mass="17694">MNVLVAGVGNLFLSDDGFGVEVARRLRVRGGFPAGVEVVDVGIRGVHLAYQLLEGYQGLILIDAVHRDGPPGTVYRLEHTFDASPETAGPALDGHAMSPDVVLGLLHDLAAANEIDPPLRRVLVVGCEPAVLHEGMGLSAPVAAAVEPAMRAVDELINLLLDVPEGARS</sequence>
<dbReference type="PRINTS" id="PR00446">
    <property type="entry name" value="HYDRGNUPTAKE"/>
</dbReference>
<evidence type="ECO:0000313" key="5">
    <source>
        <dbReference type="EMBL" id="MFC5995069.1"/>
    </source>
</evidence>
<name>A0ABW1J2L7_9PSEU</name>
<gene>
    <name evidence="5" type="ORF">ACFQE5_12685</name>
</gene>
<dbReference type="InterPro" id="IPR000671">
    <property type="entry name" value="Peptidase_A31"/>
</dbReference>
<dbReference type="EMBL" id="JBHSQW010000026">
    <property type="protein sequence ID" value="MFC5995069.1"/>
    <property type="molecule type" value="Genomic_DNA"/>
</dbReference>
<dbReference type="PANTHER" id="PTHR30302">
    <property type="entry name" value="HYDROGENASE 1 MATURATION PROTEASE"/>
    <property type="match status" value="1"/>
</dbReference>
<evidence type="ECO:0000256" key="3">
    <source>
        <dbReference type="ARBA" id="ARBA00022750"/>
    </source>
</evidence>
<dbReference type="InterPro" id="IPR023430">
    <property type="entry name" value="Pept_HybD-like_dom_sf"/>
</dbReference>
<keyword evidence="4" id="KW-0378">Hydrolase</keyword>
<keyword evidence="2 5" id="KW-0645">Protease</keyword>
<dbReference type="RefSeq" id="WP_379585096.1">
    <property type="nucleotide sequence ID" value="NZ_JBHSQW010000026.1"/>
</dbReference>
<dbReference type="GO" id="GO:0008233">
    <property type="term" value="F:peptidase activity"/>
    <property type="evidence" value="ECO:0007669"/>
    <property type="project" value="UniProtKB-KW"/>
</dbReference>
<dbReference type="NCBIfam" id="TIGR00072">
    <property type="entry name" value="hydrog_prot"/>
    <property type="match status" value="1"/>
</dbReference>
<keyword evidence="6" id="KW-1185">Reference proteome</keyword>
<dbReference type="Pfam" id="PF01750">
    <property type="entry name" value="HycI"/>
    <property type="match status" value="1"/>
</dbReference>
<proteinExistence type="inferred from homology"/>
<organism evidence="5 6">
    <name type="scientific">Pseudonocardia hispaniensis</name>
    <dbReference type="NCBI Taxonomy" id="904933"/>
    <lineage>
        <taxon>Bacteria</taxon>
        <taxon>Bacillati</taxon>
        <taxon>Actinomycetota</taxon>
        <taxon>Actinomycetes</taxon>
        <taxon>Pseudonocardiales</taxon>
        <taxon>Pseudonocardiaceae</taxon>
        <taxon>Pseudonocardia</taxon>
    </lineage>
</organism>
<keyword evidence="3" id="KW-0064">Aspartyl protease</keyword>
<evidence type="ECO:0000256" key="4">
    <source>
        <dbReference type="ARBA" id="ARBA00022801"/>
    </source>
</evidence>
<dbReference type="Gene3D" id="3.40.50.1450">
    <property type="entry name" value="HybD-like"/>
    <property type="match status" value="1"/>
</dbReference>
<accession>A0ABW1J2L7</accession>
<evidence type="ECO:0000313" key="6">
    <source>
        <dbReference type="Proteomes" id="UP001596302"/>
    </source>
</evidence>
<evidence type="ECO:0000256" key="2">
    <source>
        <dbReference type="ARBA" id="ARBA00022670"/>
    </source>
</evidence>
<dbReference type="SUPFAM" id="SSF53163">
    <property type="entry name" value="HybD-like"/>
    <property type="match status" value="1"/>
</dbReference>
<evidence type="ECO:0000256" key="1">
    <source>
        <dbReference type="ARBA" id="ARBA00006814"/>
    </source>
</evidence>
<comment type="caution">
    <text evidence="5">The sequence shown here is derived from an EMBL/GenBank/DDBJ whole genome shotgun (WGS) entry which is preliminary data.</text>
</comment>